<organism evidence="9 10">
    <name type="scientific">Heracleum sosnowskyi</name>
    <dbReference type="NCBI Taxonomy" id="360622"/>
    <lineage>
        <taxon>Eukaryota</taxon>
        <taxon>Viridiplantae</taxon>
        <taxon>Streptophyta</taxon>
        <taxon>Embryophyta</taxon>
        <taxon>Tracheophyta</taxon>
        <taxon>Spermatophyta</taxon>
        <taxon>Magnoliopsida</taxon>
        <taxon>eudicotyledons</taxon>
        <taxon>Gunneridae</taxon>
        <taxon>Pentapetalae</taxon>
        <taxon>asterids</taxon>
        <taxon>campanulids</taxon>
        <taxon>Apiales</taxon>
        <taxon>Apiaceae</taxon>
        <taxon>Apioideae</taxon>
        <taxon>apioid superclade</taxon>
        <taxon>Tordylieae</taxon>
        <taxon>Tordyliinae</taxon>
        <taxon>Heracleum</taxon>
    </lineage>
</organism>
<feature type="coiled-coil region" evidence="7">
    <location>
        <begin position="128"/>
        <end position="308"/>
    </location>
</feature>
<feature type="compositionally biased region" description="Polar residues" evidence="8">
    <location>
        <begin position="351"/>
        <end position="374"/>
    </location>
</feature>
<evidence type="ECO:0000256" key="8">
    <source>
        <dbReference type="SAM" id="MobiDB-lite"/>
    </source>
</evidence>
<reference evidence="9" key="2">
    <citation type="submission" date="2023-05" db="EMBL/GenBank/DDBJ databases">
        <authorList>
            <person name="Schelkunov M.I."/>
        </authorList>
    </citation>
    <scope>NUCLEOTIDE SEQUENCE</scope>
    <source>
        <strain evidence="9">Hsosn_3</strain>
        <tissue evidence="9">Leaf</tissue>
    </source>
</reference>
<sequence>MVGLEELVAHSDPVILELNRLQNQLKDKERELGDARSEIKGLRAADVLKEKAVEELANELNKLDEKLRLNEALLAQKNLDIKKLTNDKKEALAAQYAAEATVRRVHANQKDDNSFPIESVIAPLEADIRMYTQEVMMLQEEKRVLERLTKSKEAALLEVEKILKSALERALVVEEIQNQNYELKRQIEICQEENKILEKTNRQKVIEVQKLGETIQELEEAILVGGAAANTIRDYRRRISELNEENRTLERELARIKVSANRVASAVANEWKDENDKVMPVKQWLEERRVMQAEMQRLKDKLAVSERRANTEAQLKDKLKLRLKTLEEGLKSTTSVSVDHKSSCGTPKPGNCSSIENISSGERTRSVSQPRASSINRHAPKPILEKELKRVNSLKMRYGFGELLVRKGLWSSRNKVGNIDVLERAKMGRENNDVNVDNIKENGSGVLDVVEPNIRVKEDPESITGLNPQKDDLVSGFLYDKLQKEVICLRKSCEKKDDYLNAKDEEIKVLMKKVDTLVRALEVESRKMKREAAAREKNSAANMLDGNKDLRKTKRGVK</sequence>
<evidence type="ECO:0000313" key="9">
    <source>
        <dbReference type="EMBL" id="KAK1395450.1"/>
    </source>
</evidence>
<keyword evidence="5 7" id="KW-0175">Coiled coil</keyword>
<evidence type="ECO:0000256" key="5">
    <source>
        <dbReference type="ARBA" id="ARBA00023054"/>
    </source>
</evidence>
<evidence type="ECO:0000313" key="10">
    <source>
        <dbReference type="Proteomes" id="UP001237642"/>
    </source>
</evidence>
<proteinExistence type="inferred from homology"/>
<comment type="caution">
    <text evidence="9">The sequence shown here is derived from an EMBL/GenBank/DDBJ whole genome shotgun (WGS) entry which is preliminary data.</text>
</comment>
<feature type="region of interest" description="Disordered" evidence="8">
    <location>
        <begin position="532"/>
        <end position="558"/>
    </location>
</feature>
<keyword evidence="10" id="KW-1185">Reference proteome</keyword>
<name>A0AAD8J0G9_9APIA</name>
<dbReference type="GO" id="GO:0008017">
    <property type="term" value="F:microtubule binding"/>
    <property type="evidence" value="ECO:0007669"/>
    <property type="project" value="InterPro"/>
</dbReference>
<dbReference type="PANTHER" id="PTHR31246">
    <property type="entry name" value="MICROTUBULE-ASSOCIATED PROTEIN 70-2"/>
    <property type="match status" value="1"/>
</dbReference>
<dbReference type="AlphaFoldDB" id="A0AAD8J0G9"/>
<keyword evidence="3" id="KW-0963">Cytoplasm</keyword>
<evidence type="ECO:0000256" key="3">
    <source>
        <dbReference type="ARBA" id="ARBA00022490"/>
    </source>
</evidence>
<keyword evidence="6" id="KW-0206">Cytoskeleton</keyword>
<dbReference type="EMBL" id="JAUIZM010000003">
    <property type="protein sequence ID" value="KAK1395450.1"/>
    <property type="molecule type" value="Genomic_DNA"/>
</dbReference>
<feature type="coiled-coil region" evidence="7">
    <location>
        <begin position="18"/>
        <end position="94"/>
    </location>
</feature>
<dbReference type="Proteomes" id="UP001237642">
    <property type="component" value="Unassembled WGS sequence"/>
</dbReference>
<dbReference type="GO" id="GO:0005874">
    <property type="term" value="C:microtubule"/>
    <property type="evidence" value="ECO:0007669"/>
    <property type="project" value="UniProtKB-KW"/>
</dbReference>
<accession>A0AAD8J0G9</accession>
<dbReference type="GO" id="GO:0007010">
    <property type="term" value="P:cytoskeleton organization"/>
    <property type="evidence" value="ECO:0007669"/>
    <property type="project" value="InterPro"/>
</dbReference>
<keyword evidence="4" id="KW-0493">Microtubule</keyword>
<dbReference type="PANTHER" id="PTHR31246:SF5">
    <property type="entry name" value="MICROTUBULE-ASSOCIATED PROTEIN 70-5"/>
    <property type="match status" value="1"/>
</dbReference>
<dbReference type="Pfam" id="PF07058">
    <property type="entry name" value="MAP70"/>
    <property type="match status" value="1"/>
</dbReference>
<comment type="similarity">
    <text evidence="2">Belongs to the MAP70 family.</text>
</comment>
<comment type="subcellular location">
    <subcellularLocation>
        <location evidence="1">Cytoplasm</location>
        <location evidence="1">Cytoskeleton</location>
    </subcellularLocation>
</comment>
<evidence type="ECO:0000256" key="6">
    <source>
        <dbReference type="ARBA" id="ARBA00023212"/>
    </source>
</evidence>
<protein>
    <submittedName>
        <fullName evidence="9">Microtubule-associated protein 70-5</fullName>
    </submittedName>
</protein>
<gene>
    <name evidence="9" type="ORF">POM88_014506</name>
</gene>
<evidence type="ECO:0000256" key="1">
    <source>
        <dbReference type="ARBA" id="ARBA00004245"/>
    </source>
</evidence>
<dbReference type="InterPro" id="IPR009768">
    <property type="entry name" value="MAP70"/>
</dbReference>
<evidence type="ECO:0000256" key="7">
    <source>
        <dbReference type="SAM" id="Coils"/>
    </source>
</evidence>
<evidence type="ECO:0000256" key="4">
    <source>
        <dbReference type="ARBA" id="ARBA00022701"/>
    </source>
</evidence>
<reference evidence="9" key="1">
    <citation type="submission" date="2023-02" db="EMBL/GenBank/DDBJ databases">
        <title>Genome of toxic invasive species Heracleum sosnowskyi carries increased number of genes despite the absence of recent whole-genome duplications.</title>
        <authorList>
            <person name="Schelkunov M."/>
            <person name="Shtratnikova V."/>
            <person name="Makarenko M."/>
            <person name="Klepikova A."/>
            <person name="Omelchenko D."/>
            <person name="Novikova G."/>
            <person name="Obukhova E."/>
            <person name="Bogdanov V."/>
            <person name="Penin A."/>
            <person name="Logacheva M."/>
        </authorList>
    </citation>
    <scope>NUCLEOTIDE SEQUENCE</scope>
    <source>
        <strain evidence="9">Hsosn_3</strain>
        <tissue evidence="9">Leaf</tissue>
    </source>
</reference>
<feature type="region of interest" description="Disordered" evidence="8">
    <location>
        <begin position="337"/>
        <end position="374"/>
    </location>
</feature>
<evidence type="ECO:0000256" key="2">
    <source>
        <dbReference type="ARBA" id="ARBA00008825"/>
    </source>
</evidence>